<dbReference type="AlphaFoldDB" id="A7T0J6"/>
<evidence type="ECO:0000256" key="2">
    <source>
        <dbReference type="SAM" id="Phobius"/>
    </source>
</evidence>
<evidence type="ECO:0000259" key="3">
    <source>
        <dbReference type="PROSITE" id="PS50850"/>
    </source>
</evidence>
<dbReference type="PANTHER" id="PTHR11360">
    <property type="entry name" value="MONOCARBOXYLATE TRANSPORTER"/>
    <property type="match status" value="1"/>
</dbReference>
<organism evidence="4 5">
    <name type="scientific">Nematostella vectensis</name>
    <name type="common">Starlet sea anemone</name>
    <dbReference type="NCBI Taxonomy" id="45351"/>
    <lineage>
        <taxon>Eukaryota</taxon>
        <taxon>Metazoa</taxon>
        <taxon>Cnidaria</taxon>
        <taxon>Anthozoa</taxon>
        <taxon>Hexacorallia</taxon>
        <taxon>Actiniaria</taxon>
        <taxon>Edwardsiidae</taxon>
        <taxon>Nematostella</taxon>
    </lineage>
</organism>
<dbReference type="PhylomeDB" id="A7T0J6"/>
<dbReference type="HOGENOM" id="CLU_001265_59_1_1"/>
<dbReference type="InterPro" id="IPR036259">
    <property type="entry name" value="MFS_trans_sf"/>
</dbReference>
<dbReference type="GO" id="GO:0005886">
    <property type="term" value="C:plasma membrane"/>
    <property type="evidence" value="ECO:0000318"/>
    <property type="project" value="GO_Central"/>
</dbReference>
<keyword evidence="2" id="KW-1133">Transmembrane helix</keyword>
<comment type="subcellular location">
    <subcellularLocation>
        <location evidence="1">Membrane</location>
        <topology evidence="1">Multi-pass membrane protein</topology>
    </subcellularLocation>
</comment>
<dbReference type="Proteomes" id="UP000001593">
    <property type="component" value="Unassembled WGS sequence"/>
</dbReference>
<feature type="transmembrane region" description="Helical" evidence="2">
    <location>
        <begin position="339"/>
        <end position="364"/>
    </location>
</feature>
<gene>
    <name evidence="4" type="ORF">NEMVEDRAFT_v1g140505</name>
</gene>
<reference evidence="4 5" key="1">
    <citation type="journal article" date="2007" name="Science">
        <title>Sea anemone genome reveals ancestral eumetazoan gene repertoire and genomic organization.</title>
        <authorList>
            <person name="Putnam N.H."/>
            <person name="Srivastava M."/>
            <person name="Hellsten U."/>
            <person name="Dirks B."/>
            <person name="Chapman J."/>
            <person name="Salamov A."/>
            <person name="Terry A."/>
            <person name="Shapiro H."/>
            <person name="Lindquist E."/>
            <person name="Kapitonov V.V."/>
            <person name="Jurka J."/>
            <person name="Genikhovich G."/>
            <person name="Grigoriev I.V."/>
            <person name="Lucas S.M."/>
            <person name="Steele R.E."/>
            <person name="Finnerty J.R."/>
            <person name="Technau U."/>
            <person name="Martindale M.Q."/>
            <person name="Rokhsar D.S."/>
        </authorList>
    </citation>
    <scope>NUCLEOTIDE SEQUENCE [LARGE SCALE GENOMIC DNA]</scope>
    <source>
        <strain evidence="5">CH2 X CH6</strain>
    </source>
</reference>
<accession>A7T0J6</accession>
<dbReference type="InterPro" id="IPR050327">
    <property type="entry name" value="Proton-linked_MCT"/>
</dbReference>
<feature type="transmembrane region" description="Helical" evidence="2">
    <location>
        <begin position="54"/>
        <end position="77"/>
    </location>
</feature>
<dbReference type="eggNOG" id="KOG2504">
    <property type="taxonomic scope" value="Eukaryota"/>
</dbReference>
<feature type="domain" description="Major facilitator superfamily (MFS) profile" evidence="3">
    <location>
        <begin position="245"/>
        <end position="415"/>
    </location>
</feature>
<dbReference type="EMBL" id="DS470031">
    <property type="protein sequence ID" value="EDO30517.1"/>
    <property type="molecule type" value="Genomic_DNA"/>
</dbReference>
<evidence type="ECO:0000256" key="1">
    <source>
        <dbReference type="ARBA" id="ARBA00004141"/>
    </source>
</evidence>
<feature type="transmembrane region" description="Helical" evidence="2">
    <location>
        <begin position="110"/>
        <end position="135"/>
    </location>
</feature>
<keyword evidence="2" id="KW-0472">Membrane</keyword>
<feature type="transmembrane region" description="Helical" evidence="2">
    <location>
        <begin position="174"/>
        <end position="193"/>
    </location>
</feature>
<dbReference type="InterPro" id="IPR020846">
    <property type="entry name" value="MFS_dom"/>
</dbReference>
<dbReference type="Pfam" id="PF07690">
    <property type="entry name" value="MFS_1"/>
    <property type="match status" value="1"/>
</dbReference>
<evidence type="ECO:0000313" key="4">
    <source>
        <dbReference type="EMBL" id="EDO30517.1"/>
    </source>
</evidence>
<dbReference type="InParanoid" id="A7T0J6"/>
<feature type="transmembrane region" description="Helical" evidence="2">
    <location>
        <begin position="12"/>
        <end position="34"/>
    </location>
</feature>
<dbReference type="PROSITE" id="PS50850">
    <property type="entry name" value="MFS"/>
    <property type="match status" value="1"/>
</dbReference>
<feature type="transmembrane region" description="Helical" evidence="2">
    <location>
        <begin position="310"/>
        <end position="333"/>
    </location>
</feature>
<keyword evidence="5" id="KW-1185">Reference proteome</keyword>
<dbReference type="Gene3D" id="1.20.1250.20">
    <property type="entry name" value="MFS general substrate transporter like domains"/>
    <property type="match status" value="2"/>
</dbReference>
<feature type="transmembrane region" description="Helical" evidence="2">
    <location>
        <begin position="142"/>
        <end position="162"/>
    </location>
</feature>
<evidence type="ECO:0000313" key="5">
    <source>
        <dbReference type="Proteomes" id="UP000001593"/>
    </source>
</evidence>
<protein>
    <recommendedName>
        <fullName evidence="3">Major facilitator superfamily (MFS) profile domain-containing protein</fullName>
    </recommendedName>
</protein>
<keyword evidence="2" id="KW-0812">Transmembrane</keyword>
<dbReference type="InterPro" id="IPR011701">
    <property type="entry name" value="MFS"/>
</dbReference>
<dbReference type="OMA" id="WRITMRI"/>
<feature type="transmembrane region" description="Helical" evidence="2">
    <location>
        <begin position="244"/>
        <end position="269"/>
    </location>
</feature>
<dbReference type="GO" id="GO:0022857">
    <property type="term" value="F:transmembrane transporter activity"/>
    <property type="evidence" value="ECO:0000318"/>
    <property type="project" value="GO_Central"/>
</dbReference>
<feature type="transmembrane region" description="Helical" evidence="2">
    <location>
        <begin position="281"/>
        <end position="298"/>
    </location>
</feature>
<dbReference type="SUPFAM" id="SSF103473">
    <property type="entry name" value="MFS general substrate transporter"/>
    <property type="match status" value="1"/>
</dbReference>
<proteinExistence type="predicted"/>
<feature type="non-terminal residue" evidence="4">
    <location>
        <position position="415"/>
    </location>
</feature>
<feature type="transmembrane region" description="Helical" evidence="2">
    <location>
        <begin position="376"/>
        <end position="395"/>
    </location>
</feature>
<name>A7T0J6_NEMVE</name>
<feature type="transmembrane region" description="Helical" evidence="2">
    <location>
        <begin position="84"/>
        <end position="104"/>
    </location>
</feature>
<sequence>MPLSSTLDSGWSWVVCLASFLVQFLVLGIQNSFGTFFIEFLQVFKQGESATGKFVSWIGSIAFGLTFMNGPLATALCARWNSRIVTCLGGVMSVFGLLMTSYVTRFSWLYVTYGIVWGLGASLAYFGSIAALTLYFKRHLSLAYGICLSGSGVGTPVMILLLEHLNKAFNWRKTFQLSAAICALVFLCGITYLSQEKTEFKMKSEKLRKRRPVGVVECLTSTGHALRQLARLFFDPVFWRDRAFVVWVTALGFVIFGYFIPFVFVVSALKNSPRAGYTQSTLLIAYLAITQTVSKIVFGKIGDVFRRRRIQILQVLLLIQAVATALCPLASIYGYPVLLGYVVAFGLCDGCWSVMVGMGTELIVGKVMMPRAFGNLYGVIAIPLILGPPVSGFIFDRLGRYDVAFYLSSAAVVIG</sequence>
<dbReference type="PANTHER" id="PTHR11360:SF251">
    <property type="entry name" value="MAJOR FACILITATOR SUPERFAMILY (MFS) PROFILE DOMAIN-CONTAINING PROTEIN"/>
    <property type="match status" value="1"/>
</dbReference>